<evidence type="ECO:0000256" key="8">
    <source>
        <dbReference type="ARBA" id="ARBA00023242"/>
    </source>
</evidence>
<dbReference type="SUPFAM" id="SSF57701">
    <property type="entry name" value="Zn2/Cys6 DNA-binding domain"/>
    <property type="match status" value="1"/>
</dbReference>
<keyword evidence="6" id="KW-0238">DNA-binding</keyword>
<dbReference type="EMBL" id="LT598480">
    <property type="protein sequence ID" value="SCV02437.1"/>
    <property type="molecule type" value="Genomic_DNA"/>
</dbReference>
<dbReference type="Pfam" id="PF00172">
    <property type="entry name" value="Zn_clus"/>
    <property type="match status" value="1"/>
</dbReference>
<dbReference type="AlphaFoldDB" id="A0A1G4KDC2"/>
<keyword evidence="5" id="KW-0805">Transcription regulation</keyword>
<dbReference type="InterPro" id="IPR004035">
    <property type="entry name" value="Endouclease-III_FeS-bd_BS"/>
</dbReference>
<dbReference type="GO" id="GO:0000981">
    <property type="term" value="F:DNA-binding transcription factor activity, RNA polymerase II-specific"/>
    <property type="evidence" value="ECO:0007669"/>
    <property type="project" value="InterPro"/>
</dbReference>
<dbReference type="PANTHER" id="PTHR31069:SF29">
    <property type="entry name" value="OLEATE-ACTIVATED TRANSCRIPTION FACTOR 1-RELATED"/>
    <property type="match status" value="1"/>
</dbReference>
<dbReference type="GO" id="GO:0008270">
    <property type="term" value="F:zinc ion binding"/>
    <property type="evidence" value="ECO:0007669"/>
    <property type="project" value="InterPro"/>
</dbReference>
<evidence type="ECO:0000256" key="5">
    <source>
        <dbReference type="ARBA" id="ARBA00023015"/>
    </source>
</evidence>
<proteinExistence type="inferred from homology"/>
<name>A0A1G4KDC2_9SACH</name>
<dbReference type="InterPro" id="IPR001138">
    <property type="entry name" value="Zn2Cys6_DnaBD"/>
</dbReference>
<keyword evidence="7" id="KW-0804">Transcription</keyword>
<evidence type="ECO:0000259" key="10">
    <source>
        <dbReference type="PROSITE" id="PS50048"/>
    </source>
</evidence>
<dbReference type="InterPro" id="IPR050675">
    <property type="entry name" value="OAF3"/>
</dbReference>
<keyword evidence="12" id="KW-1185">Reference proteome</keyword>
<evidence type="ECO:0000256" key="9">
    <source>
        <dbReference type="ARBA" id="ARBA00023295"/>
    </source>
</evidence>
<evidence type="ECO:0000256" key="4">
    <source>
        <dbReference type="ARBA" id="ARBA00022833"/>
    </source>
</evidence>
<dbReference type="GO" id="GO:0045944">
    <property type="term" value="P:positive regulation of transcription by RNA polymerase II"/>
    <property type="evidence" value="ECO:0007669"/>
    <property type="project" value="TreeGrafter"/>
</dbReference>
<dbReference type="CDD" id="cd00067">
    <property type="entry name" value="GAL4"/>
    <property type="match status" value="1"/>
</dbReference>
<dbReference type="Proteomes" id="UP000191144">
    <property type="component" value="Chromosome H"/>
</dbReference>
<evidence type="ECO:0000256" key="3">
    <source>
        <dbReference type="ARBA" id="ARBA00022801"/>
    </source>
</evidence>
<evidence type="ECO:0000256" key="2">
    <source>
        <dbReference type="ARBA" id="ARBA00022723"/>
    </source>
</evidence>
<organism evidence="11 12">
    <name type="scientific">Lachancea meyersii CBS 8951</name>
    <dbReference type="NCBI Taxonomy" id="1266667"/>
    <lineage>
        <taxon>Eukaryota</taxon>
        <taxon>Fungi</taxon>
        <taxon>Dikarya</taxon>
        <taxon>Ascomycota</taxon>
        <taxon>Saccharomycotina</taxon>
        <taxon>Saccharomycetes</taxon>
        <taxon>Saccharomycetales</taxon>
        <taxon>Saccharomycetaceae</taxon>
        <taxon>Lachancea</taxon>
    </lineage>
</organism>
<evidence type="ECO:0000256" key="6">
    <source>
        <dbReference type="ARBA" id="ARBA00023125"/>
    </source>
</evidence>
<sequence length="883" mass="100302">MLGRPIRKRNRVSLSCLECKARKTKCDKKRPRCGRCEKSGTCCTYNTPASPLSNDRNIQHSTTATTNVSDLSATSLDHFSLPEVSKSISRTSSDKATDDLSSPKQEEWHHLWIKFTDSEDTIVSLEQKIYLHKPYSIVATLQRDRYLRAFFGSAWGLTLLTDDKNSTGNNGSKTQEKSIYHFIGDFIHKAKSQKGPCAFPALIHYFMFAPNDSLEESLNSDGSLPAVLIKILEEIEALLPAKSAVEFLLQYFYSTLYPVYPFLNVATFEKSIRSVLHDGLHQTSRYILKLDSKNARPLLENLCILIIVLKLSYAAACNDKDPSVVQSIASLGLRDQDSVPDELLIIFQKCLLLLNISTFTSEDVLCCMLYYWTFQALSNTNAIFKLPSQVLLGLGLVLQLATVLGLHKDPSNFKILTKPTQFNKSLLNYRRKLWLGVCTLRMSELLPNGCGSYLNNTVYEKTFRERAQSDSPYMSAVRTDSVEASEYDVPLHEICYLEYQMFNEWGKLNIACSPLTGQNTLLDIEKCLAQCESRLHRLFPLSNLEKSALQGRSSSGCVSYARGQPTIRFDDIKTVKTFSLNCQGRLLLQTVTGALANDLENKLRLDQQYLAPFQHFMKESFRYCMELTKLILKYFENDLEAFMPQRLEYTLNRTIAFSLLRVSMTLTSIIIRLSFCEKNVKELIHSESFLYENLESSALSRRLKLVQDVKTTLQNLLKFLLDAASKTLCRTHHGCQKAVAIFKYVVYLIDGESLMDVTNRLWDQFSKGKKIPDNLRDSILFKWGVDLEESEAIKDELLNVNTMEALDVTFLAFLQDSLSRLDIPKLSKVRSEPLHVNETENQAVFSDGLLDDANFFSSDVLSFFDIFEEASGDADLFRVTPML</sequence>
<evidence type="ECO:0000313" key="11">
    <source>
        <dbReference type="EMBL" id="SCV02437.1"/>
    </source>
</evidence>
<evidence type="ECO:0000256" key="1">
    <source>
        <dbReference type="ARBA" id="ARBA00008343"/>
    </source>
</evidence>
<dbReference type="GO" id="GO:0005634">
    <property type="term" value="C:nucleus"/>
    <property type="evidence" value="ECO:0007669"/>
    <property type="project" value="TreeGrafter"/>
</dbReference>
<protein>
    <submittedName>
        <fullName evidence="11">LAME_0H00518g1_1</fullName>
    </submittedName>
</protein>
<accession>A0A1G4KDC2</accession>
<gene>
    <name evidence="11" type="ORF">LAME_0H00518G</name>
</gene>
<dbReference type="PROSITE" id="PS00463">
    <property type="entry name" value="ZN2_CY6_FUNGAL_1"/>
    <property type="match status" value="1"/>
</dbReference>
<dbReference type="PROSITE" id="PS50048">
    <property type="entry name" value="ZN2_CY6_FUNGAL_2"/>
    <property type="match status" value="1"/>
</dbReference>
<keyword evidence="2" id="KW-0479">Metal-binding</keyword>
<dbReference type="SMART" id="SM00066">
    <property type="entry name" value="GAL4"/>
    <property type="match status" value="1"/>
</dbReference>
<dbReference type="PROSITE" id="PS00764">
    <property type="entry name" value="ENDONUCLEASE_III_1"/>
    <property type="match status" value="1"/>
</dbReference>
<reference evidence="12" key="1">
    <citation type="submission" date="2016-03" db="EMBL/GenBank/DDBJ databases">
        <authorList>
            <person name="Devillers Hugo."/>
        </authorList>
    </citation>
    <scope>NUCLEOTIDE SEQUENCE [LARGE SCALE GENOMIC DNA]</scope>
</reference>
<keyword evidence="3" id="KW-0378">Hydrolase</keyword>
<dbReference type="OrthoDB" id="2943660at2759"/>
<comment type="similarity">
    <text evidence="1">Belongs to the Nth/MutY family.</text>
</comment>
<feature type="domain" description="Zn(2)-C6 fungal-type" evidence="10">
    <location>
        <begin position="15"/>
        <end position="45"/>
    </location>
</feature>
<keyword evidence="4" id="KW-0862">Zinc</keyword>
<keyword evidence="8" id="KW-0539">Nucleus</keyword>
<keyword evidence="9" id="KW-0326">Glycosidase</keyword>
<dbReference type="CDD" id="cd12148">
    <property type="entry name" value="fungal_TF_MHR"/>
    <property type="match status" value="1"/>
</dbReference>
<dbReference type="GO" id="GO:0000978">
    <property type="term" value="F:RNA polymerase II cis-regulatory region sequence-specific DNA binding"/>
    <property type="evidence" value="ECO:0007669"/>
    <property type="project" value="TreeGrafter"/>
</dbReference>
<dbReference type="InterPro" id="IPR036864">
    <property type="entry name" value="Zn2-C6_fun-type_DNA-bd_sf"/>
</dbReference>
<dbReference type="Gene3D" id="4.10.240.10">
    <property type="entry name" value="Zn(2)-C6 fungal-type DNA-binding domain"/>
    <property type="match status" value="1"/>
</dbReference>
<evidence type="ECO:0000313" key="12">
    <source>
        <dbReference type="Proteomes" id="UP000191144"/>
    </source>
</evidence>
<evidence type="ECO:0000256" key="7">
    <source>
        <dbReference type="ARBA" id="ARBA00023163"/>
    </source>
</evidence>
<dbReference type="PANTHER" id="PTHR31069">
    <property type="entry name" value="OLEATE-ACTIVATED TRANSCRIPTION FACTOR 1-RELATED"/>
    <property type="match status" value="1"/>
</dbReference>
<dbReference type="GO" id="GO:0016798">
    <property type="term" value="F:hydrolase activity, acting on glycosyl bonds"/>
    <property type="evidence" value="ECO:0007669"/>
    <property type="project" value="UniProtKB-KW"/>
</dbReference>